<dbReference type="AlphaFoldDB" id="C5T034"/>
<name>C5T034_ACIDE</name>
<reference evidence="2 3" key="1">
    <citation type="submission" date="2009-05" db="EMBL/GenBank/DDBJ databases">
        <title>The draft genome of Acidovorax delafieldii 2AN.</title>
        <authorList>
            <consortium name="US DOE Joint Genome Institute (JGI-PGF)"/>
            <person name="Lucas S."/>
            <person name="Copeland A."/>
            <person name="Lapidus A."/>
            <person name="Glavina del Rio T."/>
            <person name="Tice H."/>
            <person name="Bruce D."/>
            <person name="Goodwin L."/>
            <person name="Pitluck S."/>
            <person name="Larimer F."/>
            <person name="Land M.L."/>
            <person name="Hauser L."/>
            <person name="Shelobolina E.S."/>
            <person name="Picardal F."/>
            <person name="Roden E."/>
            <person name="Emerson D."/>
        </authorList>
    </citation>
    <scope>NUCLEOTIDE SEQUENCE [LARGE SCALE GENOMIC DNA]</scope>
    <source>
        <strain evidence="2 3">2AN</strain>
    </source>
</reference>
<accession>C5T034</accession>
<dbReference type="EMBL" id="ACQT01000003">
    <property type="protein sequence ID" value="EER62142.1"/>
    <property type="molecule type" value="Genomic_DNA"/>
</dbReference>
<dbReference type="PATRIC" id="fig|573060.9.peg.4935"/>
<evidence type="ECO:0000313" key="3">
    <source>
        <dbReference type="Proteomes" id="UP000003856"/>
    </source>
</evidence>
<comment type="caution">
    <text evidence="2">The sequence shown here is derived from an EMBL/GenBank/DDBJ whole genome shotgun (WGS) entry which is preliminary data.</text>
</comment>
<organism evidence="2 3">
    <name type="scientific">Acidovorax delafieldii 2AN</name>
    <dbReference type="NCBI Taxonomy" id="573060"/>
    <lineage>
        <taxon>Bacteria</taxon>
        <taxon>Pseudomonadati</taxon>
        <taxon>Pseudomonadota</taxon>
        <taxon>Betaproteobacteria</taxon>
        <taxon>Burkholderiales</taxon>
        <taxon>Comamonadaceae</taxon>
        <taxon>Acidovorax</taxon>
    </lineage>
</organism>
<sequence length="116" mass="12738">MSKQVTTQEIAEIVTRLLTDTSATGQLEAYEAFQGFMTDIALVICDYCGGEIHHPAEPFEDVWYVGIHGNDALPDPAGGIWQQYDEEGELFDNEALSWRSAPSDSDRNAGPQGDKS</sequence>
<proteinExistence type="predicted"/>
<keyword evidence="3" id="KW-1185">Reference proteome</keyword>
<gene>
    <name evidence="2" type="ORF">AcdelDRAFT_0264</name>
</gene>
<dbReference type="OrthoDB" id="6608033at2"/>
<evidence type="ECO:0000256" key="1">
    <source>
        <dbReference type="SAM" id="MobiDB-lite"/>
    </source>
</evidence>
<dbReference type="Proteomes" id="UP000003856">
    <property type="component" value="Unassembled WGS sequence"/>
</dbReference>
<evidence type="ECO:0000313" key="2">
    <source>
        <dbReference type="EMBL" id="EER62142.1"/>
    </source>
</evidence>
<feature type="region of interest" description="Disordered" evidence="1">
    <location>
        <begin position="96"/>
        <end position="116"/>
    </location>
</feature>
<protein>
    <submittedName>
        <fullName evidence="2">Uncharacterized protein</fullName>
    </submittedName>
</protein>
<dbReference type="RefSeq" id="WP_005792909.1">
    <property type="nucleotide sequence ID" value="NZ_ACQT01000003.1"/>
</dbReference>